<organism evidence="1 2">
    <name type="scientific">Daphnia magna</name>
    <dbReference type="NCBI Taxonomy" id="35525"/>
    <lineage>
        <taxon>Eukaryota</taxon>
        <taxon>Metazoa</taxon>
        <taxon>Ecdysozoa</taxon>
        <taxon>Arthropoda</taxon>
        <taxon>Crustacea</taxon>
        <taxon>Branchiopoda</taxon>
        <taxon>Diplostraca</taxon>
        <taxon>Cladocera</taxon>
        <taxon>Anomopoda</taxon>
        <taxon>Daphniidae</taxon>
        <taxon>Daphnia</taxon>
    </lineage>
</organism>
<reference evidence="1 2" key="1">
    <citation type="submission" date="2016-03" db="EMBL/GenBank/DDBJ databases">
        <title>EvidentialGene: Evidence-directed Construction of Genes on Genomes.</title>
        <authorList>
            <person name="Gilbert D.G."/>
            <person name="Choi J.-H."/>
            <person name="Mockaitis K."/>
            <person name="Colbourne J."/>
            <person name="Pfrender M."/>
        </authorList>
    </citation>
    <scope>NUCLEOTIDE SEQUENCE [LARGE SCALE GENOMIC DNA]</scope>
    <source>
        <strain evidence="1 2">Xinb3</strain>
        <tissue evidence="1">Complete organism</tissue>
    </source>
</reference>
<evidence type="ECO:0000313" key="2">
    <source>
        <dbReference type="Proteomes" id="UP000076858"/>
    </source>
</evidence>
<dbReference type="AlphaFoldDB" id="A0A162PAG7"/>
<sequence length="60" mass="6818">MASSIRFSTMLCVCVYIQTHTHTHTHTKSMWNGRGWRNGRSAFRSTDETATAQLSEEGEI</sequence>
<name>A0A162PAG7_9CRUS</name>
<gene>
    <name evidence="1" type="ORF">APZ42_015237</name>
</gene>
<keyword evidence="2" id="KW-1185">Reference proteome</keyword>
<dbReference type="Proteomes" id="UP000076858">
    <property type="component" value="Unassembled WGS sequence"/>
</dbReference>
<comment type="caution">
    <text evidence="1">The sequence shown here is derived from an EMBL/GenBank/DDBJ whole genome shotgun (WGS) entry which is preliminary data.</text>
</comment>
<protein>
    <submittedName>
        <fullName evidence="1">Uncharacterized protein</fullName>
    </submittedName>
</protein>
<proteinExistence type="predicted"/>
<dbReference type="EMBL" id="LRGB01000512">
    <property type="protein sequence ID" value="KZS18678.1"/>
    <property type="molecule type" value="Genomic_DNA"/>
</dbReference>
<accession>A0A162PAG7</accession>
<evidence type="ECO:0000313" key="1">
    <source>
        <dbReference type="EMBL" id="KZS18678.1"/>
    </source>
</evidence>